<dbReference type="GO" id="GO:0005506">
    <property type="term" value="F:iron ion binding"/>
    <property type="evidence" value="ECO:0007669"/>
    <property type="project" value="InterPro"/>
</dbReference>
<dbReference type="GO" id="GO:0004497">
    <property type="term" value="F:monooxygenase activity"/>
    <property type="evidence" value="ECO:0007669"/>
    <property type="project" value="UniProtKB-KW"/>
</dbReference>
<comment type="subcellular location">
    <subcellularLocation>
        <location evidence="2">Membrane</location>
        <topology evidence="2">Single-pass membrane protein</topology>
    </subcellularLocation>
</comment>
<evidence type="ECO:0000256" key="9">
    <source>
        <dbReference type="PIRSR" id="PIRSR602403-1"/>
    </source>
</evidence>
<protein>
    <recommendedName>
        <fullName evidence="11">TauD/TfdA-like domain-containing protein</fullName>
    </recommendedName>
</protein>
<dbReference type="Gene3D" id="1.10.630.10">
    <property type="entry name" value="Cytochrome P450"/>
    <property type="match status" value="1"/>
</dbReference>
<evidence type="ECO:0000256" key="10">
    <source>
        <dbReference type="SAM" id="Phobius"/>
    </source>
</evidence>
<dbReference type="Pfam" id="PF00067">
    <property type="entry name" value="p450"/>
    <property type="match status" value="1"/>
</dbReference>
<comment type="similarity">
    <text evidence="3">Belongs to the cytochrome P450 family.</text>
</comment>
<organism evidence="12 13">
    <name type="scientific">Colletotrichum tabaci</name>
    <dbReference type="NCBI Taxonomy" id="1209068"/>
    <lineage>
        <taxon>Eukaryota</taxon>
        <taxon>Fungi</taxon>
        <taxon>Dikarya</taxon>
        <taxon>Ascomycota</taxon>
        <taxon>Pezizomycotina</taxon>
        <taxon>Sordariomycetes</taxon>
        <taxon>Hypocreomycetidae</taxon>
        <taxon>Glomerellales</taxon>
        <taxon>Glomerellaceae</taxon>
        <taxon>Colletotrichum</taxon>
        <taxon>Colletotrichum destructivum species complex</taxon>
    </lineage>
</organism>
<keyword evidence="10" id="KW-1133">Transmembrane helix</keyword>
<dbReference type="Pfam" id="PF02668">
    <property type="entry name" value="TauD"/>
    <property type="match status" value="1"/>
</dbReference>
<sequence>MADNTIIGNSGSFLWEQLFFFGGLVFPALLLGAVVRVIRNQKARQRLALPVVGKKTDTDFRSALGEGRQLYPDKAFALPSEPPIVILPHKLINKLKSAPESLLSADKEVCRRGLGQYTDLGTPMPELFHAIQVDLTRNLRDLVPIMQEEVTYAVDKNLHFDAGEEWKEVTAFVFIKRIVTIMNAVAFVGNHLSRNEEWQEIAYNYSSDLRRAFDALNGWHPWLRPIVHPFIFRRIGFNARRQRVADLLQPLMHESDMEAARGHSLMDFVRKRLGQARAEDSWHLARTQLRAALAGSDTVAQALTNVVFDIASTPDYATALHEELTSVTSALPTGRWDMGMLRRMSKMDSLLRESARNYAPFLVAMGRITTSPLALDDGSVVPKDTTVYFDMYHAHRSSEVQHNTDTAAYDGFRFSKLRENEGSPNKYLAATTGPDNLPFGHGAHSCPGRFFAVAEMKITCRTAMSFNVEPLKLEPGKRVKFGAKITNLDINNISGEFLVPLTHEELKRLKKVVWHHKFVIVKGQRNLEPAKQWELVTRLDPEAGPQSPEIFMADFHPDGGGILKARGVTGVPGVENVHVIGKGYQGKEHYGLKDLNLNKSFSYENHYPTLGPEELESGHTRFQGWHFDAPLYSREPPLFTAFRVIRLPRGPDVTIQWDNGSGLSMKSAPGLTPFFCCSQLYEELMTEDERQMADNSWVEYAAFPYEWNRKCKFFPTGLGIVSQGKELNEDELKGLRPDEAKIRRYPMVWVNPATGRKCFQVQANAARKLFIRRSPGDEVRVVDDVVEVRRILLDIQLRILKPEYILIPPEEEGDLLLWDNWATMHSRVDYPARYGPKLCHQAGTNASRVPVGPAEAPVF</sequence>
<proteinExistence type="inferred from homology"/>
<reference evidence="12 13" key="1">
    <citation type="submission" date="2023-04" db="EMBL/GenBank/DDBJ databases">
        <title>Colletotrichum tabacum stain YC1 causing leaf anthracnose on Nicotiana tabacum(L.) cv.</title>
        <authorList>
            <person name="Ji Z."/>
            <person name="Wang M."/>
            <person name="Zhang J."/>
            <person name="Wang N."/>
            <person name="Zhou Z."/>
        </authorList>
    </citation>
    <scope>NUCLEOTIDE SEQUENCE [LARGE SCALE GENOMIC DNA]</scope>
    <source>
        <strain evidence="12 13">YC1</strain>
    </source>
</reference>
<feature type="binding site" description="axial binding residue" evidence="9">
    <location>
        <position position="446"/>
    </location>
    <ligand>
        <name>heme</name>
        <dbReference type="ChEBI" id="CHEBI:30413"/>
    </ligand>
    <ligandPart>
        <name>Fe</name>
        <dbReference type="ChEBI" id="CHEBI:18248"/>
    </ligandPart>
</feature>
<dbReference type="InterPro" id="IPR001128">
    <property type="entry name" value="Cyt_P450"/>
</dbReference>
<dbReference type="GO" id="GO:0020037">
    <property type="term" value="F:heme binding"/>
    <property type="evidence" value="ECO:0007669"/>
    <property type="project" value="InterPro"/>
</dbReference>
<evidence type="ECO:0000256" key="8">
    <source>
        <dbReference type="ARBA" id="ARBA00023033"/>
    </source>
</evidence>
<dbReference type="PANTHER" id="PTHR46206:SF6">
    <property type="entry name" value="CYTOCHROME P450 MONOOXYGENASE AN1598-RELATED"/>
    <property type="match status" value="1"/>
</dbReference>
<dbReference type="Gene3D" id="3.60.130.10">
    <property type="entry name" value="Clavaminate synthase-like"/>
    <property type="match status" value="1"/>
</dbReference>
<keyword evidence="13" id="KW-1185">Reference proteome</keyword>
<dbReference type="PRINTS" id="PR00465">
    <property type="entry name" value="EP450IV"/>
</dbReference>
<accession>A0AAV9T430</accession>
<dbReference type="SUPFAM" id="SSF51197">
    <property type="entry name" value="Clavaminate synthase-like"/>
    <property type="match status" value="1"/>
</dbReference>
<keyword evidence="4 9" id="KW-0349">Heme</keyword>
<name>A0AAV9T430_9PEZI</name>
<evidence type="ECO:0000313" key="12">
    <source>
        <dbReference type="EMBL" id="KAK6213349.1"/>
    </source>
</evidence>
<dbReference type="PANTHER" id="PTHR46206">
    <property type="entry name" value="CYTOCHROME P450"/>
    <property type="match status" value="1"/>
</dbReference>
<evidence type="ECO:0000313" key="13">
    <source>
        <dbReference type="Proteomes" id="UP001327957"/>
    </source>
</evidence>
<dbReference type="InterPro" id="IPR003819">
    <property type="entry name" value="TauD/TfdA-like"/>
</dbReference>
<dbReference type="Proteomes" id="UP001327957">
    <property type="component" value="Unassembled WGS sequence"/>
</dbReference>
<dbReference type="SUPFAM" id="SSF48264">
    <property type="entry name" value="Cytochrome P450"/>
    <property type="match status" value="1"/>
</dbReference>
<evidence type="ECO:0000256" key="3">
    <source>
        <dbReference type="ARBA" id="ARBA00010617"/>
    </source>
</evidence>
<dbReference type="GO" id="GO:0016705">
    <property type="term" value="F:oxidoreductase activity, acting on paired donors, with incorporation or reduction of molecular oxygen"/>
    <property type="evidence" value="ECO:0007669"/>
    <property type="project" value="InterPro"/>
</dbReference>
<dbReference type="InterPro" id="IPR002403">
    <property type="entry name" value="Cyt_P450_E_grp-IV"/>
</dbReference>
<dbReference type="InterPro" id="IPR017972">
    <property type="entry name" value="Cyt_P450_CS"/>
</dbReference>
<dbReference type="AlphaFoldDB" id="A0AAV9T430"/>
<evidence type="ECO:0000256" key="6">
    <source>
        <dbReference type="ARBA" id="ARBA00023002"/>
    </source>
</evidence>
<keyword evidence="10" id="KW-0472">Membrane</keyword>
<evidence type="ECO:0000256" key="2">
    <source>
        <dbReference type="ARBA" id="ARBA00004167"/>
    </source>
</evidence>
<evidence type="ECO:0000259" key="11">
    <source>
        <dbReference type="Pfam" id="PF02668"/>
    </source>
</evidence>
<keyword evidence="10" id="KW-0812">Transmembrane</keyword>
<evidence type="ECO:0000256" key="5">
    <source>
        <dbReference type="ARBA" id="ARBA00022723"/>
    </source>
</evidence>
<evidence type="ECO:0000256" key="1">
    <source>
        <dbReference type="ARBA" id="ARBA00001971"/>
    </source>
</evidence>
<evidence type="ECO:0000256" key="4">
    <source>
        <dbReference type="ARBA" id="ARBA00022617"/>
    </source>
</evidence>
<dbReference type="GO" id="GO:0016020">
    <property type="term" value="C:membrane"/>
    <property type="evidence" value="ECO:0007669"/>
    <property type="project" value="UniProtKB-SubCell"/>
</dbReference>
<evidence type="ECO:0000256" key="7">
    <source>
        <dbReference type="ARBA" id="ARBA00023004"/>
    </source>
</evidence>
<feature type="domain" description="TauD/TfdA-like" evidence="11">
    <location>
        <begin position="492"/>
        <end position="832"/>
    </location>
</feature>
<keyword evidence="7 9" id="KW-0408">Iron</keyword>
<dbReference type="CDD" id="cd11041">
    <property type="entry name" value="CYP503A1-like"/>
    <property type="match status" value="1"/>
</dbReference>
<dbReference type="PROSITE" id="PS00086">
    <property type="entry name" value="CYTOCHROME_P450"/>
    <property type="match status" value="1"/>
</dbReference>
<comment type="cofactor">
    <cofactor evidence="1 9">
        <name>heme</name>
        <dbReference type="ChEBI" id="CHEBI:30413"/>
    </cofactor>
</comment>
<keyword evidence="8" id="KW-0503">Monooxygenase</keyword>
<dbReference type="InterPro" id="IPR042098">
    <property type="entry name" value="TauD-like_sf"/>
</dbReference>
<keyword evidence="5 9" id="KW-0479">Metal-binding</keyword>
<dbReference type="InterPro" id="IPR036396">
    <property type="entry name" value="Cyt_P450_sf"/>
</dbReference>
<keyword evidence="6" id="KW-0560">Oxidoreductase</keyword>
<feature type="transmembrane region" description="Helical" evidence="10">
    <location>
        <begin position="18"/>
        <end position="38"/>
    </location>
</feature>
<dbReference type="EMBL" id="JASAOK010000044">
    <property type="protein sequence ID" value="KAK6213349.1"/>
    <property type="molecule type" value="Genomic_DNA"/>
</dbReference>
<gene>
    <name evidence="12" type="ORF">QIS74_09351</name>
</gene>
<comment type="caution">
    <text evidence="12">The sequence shown here is derived from an EMBL/GenBank/DDBJ whole genome shotgun (WGS) entry which is preliminary data.</text>
</comment>